<dbReference type="Gene3D" id="3.10.580.10">
    <property type="entry name" value="CBS-domain"/>
    <property type="match status" value="1"/>
</dbReference>
<dbReference type="STRING" id="1513271.XM47_05430"/>
<dbReference type="EMBL" id="LAZL01000007">
    <property type="protein sequence ID" value="KMT65909.1"/>
    <property type="molecule type" value="Genomic_DNA"/>
</dbReference>
<sequence length="140" mass="15348">MSISKLISARVISVGMDDALWLVQDLMNQAKIHHLPVVSGKKLVGVISDRDLRSALSPFIGTAGEYQRDKSTLEKRAHQIMSRDLITITPETGVVAAAELILANDISALPVVNEHAELVGIVTWRDILRYAIDRGHQGTQ</sequence>
<dbReference type="InterPro" id="IPR051257">
    <property type="entry name" value="Diverse_CBS-Domain"/>
</dbReference>
<dbReference type="PROSITE" id="PS51371">
    <property type="entry name" value="CBS"/>
    <property type="match status" value="2"/>
</dbReference>
<dbReference type="SUPFAM" id="SSF54631">
    <property type="entry name" value="CBS-domain pair"/>
    <property type="match status" value="1"/>
</dbReference>
<dbReference type="PATRIC" id="fig|1513271.3.peg.1110"/>
<organism evidence="4 5">
    <name type="scientific">Catenovulum maritimum</name>
    <dbReference type="NCBI Taxonomy" id="1513271"/>
    <lineage>
        <taxon>Bacteria</taxon>
        <taxon>Pseudomonadati</taxon>
        <taxon>Pseudomonadota</taxon>
        <taxon>Gammaproteobacteria</taxon>
        <taxon>Alteromonadales</taxon>
        <taxon>Alteromonadaceae</taxon>
        <taxon>Catenovulum</taxon>
    </lineage>
</organism>
<dbReference type="RefSeq" id="WP_053084516.1">
    <property type="nucleotide sequence ID" value="NZ_KQ130485.1"/>
</dbReference>
<evidence type="ECO:0000313" key="4">
    <source>
        <dbReference type="EMBL" id="KMT65909.1"/>
    </source>
</evidence>
<feature type="domain" description="CBS" evidence="3">
    <location>
        <begin position="81"/>
        <end position="138"/>
    </location>
</feature>
<dbReference type="OrthoDB" id="9794094at2"/>
<dbReference type="Pfam" id="PF00571">
    <property type="entry name" value="CBS"/>
    <property type="match status" value="2"/>
</dbReference>
<evidence type="ECO:0000256" key="2">
    <source>
        <dbReference type="PROSITE-ProRule" id="PRU00703"/>
    </source>
</evidence>
<keyword evidence="5" id="KW-1185">Reference proteome</keyword>
<dbReference type="SMART" id="SM00116">
    <property type="entry name" value="CBS"/>
    <property type="match status" value="2"/>
</dbReference>
<evidence type="ECO:0000313" key="5">
    <source>
        <dbReference type="Proteomes" id="UP000037600"/>
    </source>
</evidence>
<name>A0A0J8GXD5_9ALTE</name>
<comment type="caution">
    <text evidence="4">The sequence shown here is derived from an EMBL/GenBank/DDBJ whole genome shotgun (WGS) entry which is preliminary data.</text>
</comment>
<proteinExistence type="predicted"/>
<dbReference type="Proteomes" id="UP000037600">
    <property type="component" value="Unassembled WGS sequence"/>
</dbReference>
<dbReference type="InterPro" id="IPR046342">
    <property type="entry name" value="CBS_dom_sf"/>
</dbReference>
<reference evidence="4 5" key="1">
    <citation type="submission" date="2015-04" db="EMBL/GenBank/DDBJ databases">
        <title>Draft Genome Sequence of the Novel Agar-Digesting Marine Bacterium Q1.</title>
        <authorList>
            <person name="Li Y."/>
            <person name="Li D."/>
            <person name="Chen G."/>
            <person name="Du Z."/>
        </authorList>
    </citation>
    <scope>NUCLEOTIDE SEQUENCE [LARGE SCALE GENOMIC DNA]</scope>
    <source>
        <strain evidence="4 5">Q1</strain>
    </source>
</reference>
<dbReference type="InterPro" id="IPR000644">
    <property type="entry name" value="CBS_dom"/>
</dbReference>
<dbReference type="PANTHER" id="PTHR43080">
    <property type="entry name" value="CBS DOMAIN-CONTAINING PROTEIN CBSX3, MITOCHONDRIAL"/>
    <property type="match status" value="1"/>
</dbReference>
<dbReference type="PANTHER" id="PTHR43080:SF2">
    <property type="entry name" value="CBS DOMAIN-CONTAINING PROTEIN"/>
    <property type="match status" value="1"/>
</dbReference>
<dbReference type="AlphaFoldDB" id="A0A0J8GXD5"/>
<evidence type="ECO:0000256" key="1">
    <source>
        <dbReference type="ARBA" id="ARBA00023122"/>
    </source>
</evidence>
<feature type="domain" description="CBS" evidence="3">
    <location>
        <begin position="7"/>
        <end position="64"/>
    </location>
</feature>
<protein>
    <recommendedName>
        <fullName evidence="3">CBS domain-containing protein</fullName>
    </recommendedName>
</protein>
<gene>
    <name evidence="4" type="ORF">XM47_05430</name>
</gene>
<keyword evidence="1 2" id="KW-0129">CBS domain</keyword>
<dbReference type="CDD" id="cd04584">
    <property type="entry name" value="CBS_pair_AcuB_like"/>
    <property type="match status" value="1"/>
</dbReference>
<evidence type="ECO:0000259" key="3">
    <source>
        <dbReference type="PROSITE" id="PS51371"/>
    </source>
</evidence>
<accession>A0A0J8GXD5</accession>